<dbReference type="Gene3D" id="3.30.420.10">
    <property type="entry name" value="Ribonuclease H-like superfamily/Ribonuclease H"/>
    <property type="match status" value="1"/>
</dbReference>
<reference evidence="6" key="1">
    <citation type="journal article" date="2009" name="Plant Biotechnol. J.">
        <title>Comparative sequence analyses of the major quantitative trait locus phosphorus uptake 1 (Pup1) reveal a complex genetic structure.</title>
        <authorList>
            <person name="Heuer S."/>
            <person name="Lu X."/>
            <person name="Chin J.H."/>
            <person name="Pariasca-Tanaka J."/>
            <person name="Kanamori H."/>
            <person name="Matsumoto T."/>
            <person name="De Leon T."/>
            <person name="Ulat V.J."/>
            <person name="Ismail A.M."/>
            <person name="Yano M."/>
            <person name="Wissuwa M."/>
        </authorList>
    </citation>
    <scope>NUCLEOTIDE SEQUENCE</scope>
</reference>
<dbReference type="PANTHER" id="PTHR45631:SF68">
    <property type="entry name" value="REPEAT FAMILY PROTEIN, PUTATIVE, EXPRESSED-RELATED"/>
    <property type="match status" value="1"/>
</dbReference>
<feature type="compositionally biased region" description="Polar residues" evidence="2">
    <location>
        <begin position="67"/>
        <end position="78"/>
    </location>
</feature>
<evidence type="ECO:0000256" key="3">
    <source>
        <dbReference type="SAM" id="SignalP"/>
    </source>
</evidence>
<organism evidence="6">
    <name type="scientific">Oryza sativa subsp. indica</name>
    <name type="common">Rice</name>
    <dbReference type="NCBI Taxonomy" id="39946"/>
    <lineage>
        <taxon>Eukaryota</taxon>
        <taxon>Viridiplantae</taxon>
        <taxon>Streptophyta</taxon>
        <taxon>Embryophyta</taxon>
        <taxon>Tracheophyta</taxon>
        <taxon>Spermatophyta</taxon>
        <taxon>Magnoliopsida</taxon>
        <taxon>Liliopsida</taxon>
        <taxon>Poales</taxon>
        <taxon>Poaceae</taxon>
        <taxon>BOP clade</taxon>
        <taxon>Oryzoideae</taxon>
        <taxon>Oryzeae</taxon>
        <taxon>Oryzinae</taxon>
        <taxon>Oryza</taxon>
        <taxon>Oryza sativa</taxon>
    </lineage>
</organism>
<dbReference type="Pfam" id="PF12819">
    <property type="entry name" value="Malectin_like"/>
    <property type="match status" value="1"/>
</dbReference>
<dbReference type="InterPro" id="IPR012337">
    <property type="entry name" value="RNaseH-like_sf"/>
</dbReference>
<feature type="region of interest" description="Disordered" evidence="2">
    <location>
        <begin position="528"/>
        <end position="569"/>
    </location>
</feature>
<dbReference type="InterPro" id="IPR024788">
    <property type="entry name" value="Malectin-like_Carb-bd_dom"/>
</dbReference>
<feature type="domain" description="Malectin-like" evidence="4">
    <location>
        <begin position="155"/>
        <end position="488"/>
    </location>
</feature>
<dbReference type="EMBL" id="AB458444">
    <property type="protein sequence ID" value="BAH80030.1"/>
    <property type="molecule type" value="Genomic_DNA"/>
</dbReference>
<gene>
    <name evidence="6" type="primary">OsPupK41-1</name>
</gene>
<comment type="subcellular location">
    <subcellularLocation>
        <location evidence="1">Membrane</location>
        <topology evidence="1">Single-pass membrane protein</topology>
    </subcellularLocation>
</comment>
<dbReference type="AlphaFoldDB" id="C5NNU1"/>
<feature type="signal peptide" evidence="3">
    <location>
        <begin position="1"/>
        <end position="22"/>
    </location>
</feature>
<dbReference type="GO" id="GO:0004523">
    <property type="term" value="F:RNA-DNA hybrid ribonuclease activity"/>
    <property type="evidence" value="ECO:0007669"/>
    <property type="project" value="InterPro"/>
</dbReference>
<evidence type="ECO:0000313" key="6">
    <source>
        <dbReference type="EMBL" id="BAH80030.1"/>
    </source>
</evidence>
<evidence type="ECO:0000256" key="1">
    <source>
        <dbReference type="ARBA" id="ARBA00004167"/>
    </source>
</evidence>
<dbReference type="GO" id="GO:0003676">
    <property type="term" value="F:nucleic acid binding"/>
    <property type="evidence" value="ECO:0007669"/>
    <property type="project" value="InterPro"/>
</dbReference>
<accession>C5NNU1</accession>
<reference evidence="6" key="2">
    <citation type="journal article" date="2011" name="Plant Physiol.">
        <title>Developing rice with high yield under phosphorus deficiency: Pup1 sequence to application.</title>
        <authorList>
            <person name="Chin J.H."/>
            <person name="Gamuyao R."/>
            <person name="Dalid C."/>
            <person name="Bustamam M."/>
            <person name="Prasetiyono J."/>
            <person name="Moeljopawiro S."/>
            <person name="Wissuwa M."/>
            <person name="Heuer S."/>
        </authorList>
    </citation>
    <scope>NUCLEOTIDE SEQUENCE</scope>
</reference>
<feature type="domain" description="RNase H type-1" evidence="5">
    <location>
        <begin position="688"/>
        <end position="793"/>
    </location>
</feature>
<dbReference type="PANTHER" id="PTHR45631">
    <property type="entry name" value="OS07G0107800 PROTEIN-RELATED"/>
    <property type="match status" value="1"/>
</dbReference>
<evidence type="ECO:0000256" key="2">
    <source>
        <dbReference type="SAM" id="MobiDB-lite"/>
    </source>
</evidence>
<dbReference type="GO" id="GO:0016020">
    <property type="term" value="C:membrane"/>
    <property type="evidence" value="ECO:0007669"/>
    <property type="project" value="UniProtKB-SubCell"/>
</dbReference>
<keyword evidence="3" id="KW-0732">Signal</keyword>
<dbReference type="SUPFAM" id="SSF53098">
    <property type="entry name" value="Ribonuclease H-like"/>
    <property type="match status" value="1"/>
</dbReference>
<proteinExistence type="predicted"/>
<dbReference type="Pfam" id="PF13456">
    <property type="entry name" value="RVT_3"/>
    <property type="match status" value="1"/>
</dbReference>
<feature type="compositionally biased region" description="Basic residues" evidence="2">
    <location>
        <begin position="536"/>
        <end position="548"/>
    </location>
</feature>
<sequence>MPSPSASALLLQLLLLFSPSTAQPANYAFCVAIFLGKSSEFCQDVSSSFPIQKKIKIKPNQARDKNNQNIKSRANQLKRSTKRIKSKRLSVFWPPCVVPEKMEMALAYVQLDRGATGVAMTPAPIVMMVVQRRCLHETNIKRISQDDRLLQILSLDCGGDDDYTDDIGIQWTSDANFVSGGQKAKLLLQNQLLQQQYTTVRSFPPDNKPYCYTLNVTIMRRYLVRATFLYGNFDDSNFYPKFDLFLGPTLWTTVIIDDATTPVVQEAIILATAPTLSVCLSDESIGQRFISTLELRQFSDSMYYNTDEKHFFLRLSARINFGAESNASVRYPDDPFDRIWESDLVRRANYLVDVAPGTERISTTKPIFVSTNEAPPERVMQTAVVGKNGYLTYRIDLENFPGNAWGGSYFAEIADLAPNQTRKFKLVIPGKPEFSKPTVDVEENAQGKYRLYEAGYTNVSLPFVFSFGFKKTNDSSEGPILNAMEIYIMQSLCYMCSSDGMYNSTRKWRHGIWGETLLSFIHSSKSTRTLASPLPHGRHGRRRPHRRPFAPPSSFASPPPERPLANPCSRKTADAGLCLRTTLGQRGTARGGGNLPDPCLPARSGREAAGGEAEWWDGGDRRCWFELWRRQRRPPDPSLDFVGCWPGMASTGGGDGGDDAWWLQRQAAGSCYGGMQLQRIWAVAIGADARALLVSPKGEKLCYVLQLHFPVSNNTAEYEALLHGLRVATVLSMHRVLARANSQLVFCQVMKDCGCSDDKMTPYCQEVRKLEEKFDGRELAHVGHDDSTEVDSLTRLRSRRKSIPPGVFLEILRKSSIDKSKTSAKQILVITHDWRTPLLEYIKNDTLPPERAEAEKIARKSKMYYHSRRTLSQRGNRNTYALHITARRKRASK</sequence>
<name>C5NNU1_ORYSI</name>
<feature type="chain" id="PRO_5002955840" evidence="3">
    <location>
        <begin position="23"/>
        <end position="893"/>
    </location>
</feature>
<reference evidence="6" key="3">
    <citation type="journal article" date="2012" name="Nature">
        <title>The protein kinase Pstol1 from traditional rice confers tolerance of phosphorus deficiency.</title>
        <authorList>
            <person name="Gamuyao R."/>
            <person name="Chin J.H."/>
            <person name="Pariasca-Tanaka J."/>
            <person name="Pesaresi P."/>
            <person name="Catausan S."/>
            <person name="Dalid C."/>
            <person name="Slamet-Loedin I."/>
            <person name="Tecson-Mendoza E.M."/>
            <person name="Wissuwa M."/>
            <person name="Heuer S."/>
        </authorList>
    </citation>
    <scope>NUCLEOTIDE SEQUENCE</scope>
</reference>
<protein>
    <submittedName>
        <fullName evidence="6">Putative unclassified transposon protein</fullName>
    </submittedName>
</protein>
<evidence type="ECO:0000259" key="4">
    <source>
        <dbReference type="Pfam" id="PF12819"/>
    </source>
</evidence>
<dbReference type="InterPro" id="IPR002156">
    <property type="entry name" value="RNaseH_domain"/>
</dbReference>
<evidence type="ECO:0000259" key="5">
    <source>
        <dbReference type="Pfam" id="PF13456"/>
    </source>
</evidence>
<feature type="region of interest" description="Disordered" evidence="2">
    <location>
        <begin position="61"/>
        <end position="82"/>
    </location>
</feature>
<dbReference type="InterPro" id="IPR036397">
    <property type="entry name" value="RNaseH_sf"/>
</dbReference>